<gene>
    <name evidence="2" type="ORF">CTI12_AA528430</name>
</gene>
<keyword evidence="3" id="KW-1185">Reference proteome</keyword>
<evidence type="ECO:0000313" key="2">
    <source>
        <dbReference type="EMBL" id="PWA43571.1"/>
    </source>
</evidence>
<comment type="caution">
    <text evidence="2">The sequence shown here is derived from an EMBL/GenBank/DDBJ whole genome shotgun (WGS) entry which is preliminary data.</text>
</comment>
<evidence type="ECO:0000256" key="1">
    <source>
        <dbReference type="SAM" id="MobiDB-lite"/>
    </source>
</evidence>
<accession>A0A2U1L3J7</accession>
<feature type="region of interest" description="Disordered" evidence="1">
    <location>
        <begin position="1"/>
        <end position="28"/>
    </location>
</feature>
<evidence type="ECO:0000313" key="3">
    <source>
        <dbReference type="Proteomes" id="UP000245207"/>
    </source>
</evidence>
<proteinExistence type="predicted"/>
<protein>
    <submittedName>
        <fullName evidence="2">Uncharacterized protein</fullName>
    </submittedName>
</protein>
<reference evidence="2 3" key="1">
    <citation type="journal article" date="2018" name="Mol. Plant">
        <title>The genome of Artemisia annua provides insight into the evolution of Asteraceae family and artemisinin biosynthesis.</title>
        <authorList>
            <person name="Shen Q."/>
            <person name="Zhang L."/>
            <person name="Liao Z."/>
            <person name="Wang S."/>
            <person name="Yan T."/>
            <person name="Shi P."/>
            <person name="Liu M."/>
            <person name="Fu X."/>
            <person name="Pan Q."/>
            <person name="Wang Y."/>
            <person name="Lv Z."/>
            <person name="Lu X."/>
            <person name="Zhang F."/>
            <person name="Jiang W."/>
            <person name="Ma Y."/>
            <person name="Chen M."/>
            <person name="Hao X."/>
            <person name="Li L."/>
            <person name="Tang Y."/>
            <person name="Lv G."/>
            <person name="Zhou Y."/>
            <person name="Sun X."/>
            <person name="Brodelius P.E."/>
            <person name="Rose J.K.C."/>
            <person name="Tang K."/>
        </authorList>
    </citation>
    <scope>NUCLEOTIDE SEQUENCE [LARGE SCALE GENOMIC DNA]</scope>
    <source>
        <strain evidence="3">cv. Huhao1</strain>
        <tissue evidence="2">Leaf</tissue>
    </source>
</reference>
<sequence length="87" mass="10160">MSNKEYHTQTEDRIYNSEKGMEAMRAESARKHEEIMDLLKKLAISMGRAKEVGEWEKWPELKRAQEASKNIISNPKSQIFVTKDCDD</sequence>
<dbReference type="AlphaFoldDB" id="A0A2U1L3J7"/>
<name>A0A2U1L3J7_ARTAN</name>
<dbReference type="EMBL" id="PKPP01011752">
    <property type="protein sequence ID" value="PWA43571.1"/>
    <property type="molecule type" value="Genomic_DNA"/>
</dbReference>
<organism evidence="2 3">
    <name type="scientific">Artemisia annua</name>
    <name type="common">Sweet wormwood</name>
    <dbReference type="NCBI Taxonomy" id="35608"/>
    <lineage>
        <taxon>Eukaryota</taxon>
        <taxon>Viridiplantae</taxon>
        <taxon>Streptophyta</taxon>
        <taxon>Embryophyta</taxon>
        <taxon>Tracheophyta</taxon>
        <taxon>Spermatophyta</taxon>
        <taxon>Magnoliopsida</taxon>
        <taxon>eudicotyledons</taxon>
        <taxon>Gunneridae</taxon>
        <taxon>Pentapetalae</taxon>
        <taxon>asterids</taxon>
        <taxon>campanulids</taxon>
        <taxon>Asterales</taxon>
        <taxon>Asteraceae</taxon>
        <taxon>Asteroideae</taxon>
        <taxon>Anthemideae</taxon>
        <taxon>Artemisiinae</taxon>
        <taxon>Artemisia</taxon>
    </lineage>
</organism>
<dbReference type="Proteomes" id="UP000245207">
    <property type="component" value="Unassembled WGS sequence"/>
</dbReference>